<feature type="domain" description="ABC-2 type transporter transmembrane" evidence="6">
    <location>
        <begin position="433"/>
        <end position="626"/>
    </location>
</feature>
<evidence type="ECO:0000256" key="5">
    <source>
        <dbReference type="SAM" id="Phobius"/>
    </source>
</evidence>
<evidence type="ECO:0000256" key="2">
    <source>
        <dbReference type="ARBA" id="ARBA00022692"/>
    </source>
</evidence>
<dbReference type="Pfam" id="PF12698">
    <property type="entry name" value="ABC2_membrane_3"/>
    <property type="match status" value="2"/>
</dbReference>
<feature type="transmembrane region" description="Helical" evidence="5">
    <location>
        <begin position="546"/>
        <end position="565"/>
    </location>
</feature>
<feature type="domain" description="ABC-2 type transporter transmembrane" evidence="6">
    <location>
        <begin position="26"/>
        <end position="175"/>
    </location>
</feature>
<evidence type="ECO:0000313" key="10">
    <source>
        <dbReference type="Proteomes" id="UP000236729"/>
    </source>
</evidence>
<dbReference type="EMBL" id="FOME01000016">
    <property type="protein sequence ID" value="SFE93552.1"/>
    <property type="molecule type" value="Genomic_DNA"/>
</dbReference>
<dbReference type="InterPro" id="IPR023908">
    <property type="entry name" value="xxxLxxG_rpt"/>
</dbReference>
<dbReference type="PANTHER" id="PTHR43077:SF5">
    <property type="entry name" value="PHAGE INFECTION PROTEIN"/>
    <property type="match status" value="1"/>
</dbReference>
<feature type="transmembrane region" description="Helical" evidence="5">
    <location>
        <begin position="611"/>
        <end position="629"/>
    </location>
</feature>
<proteinExistence type="predicted"/>
<evidence type="ECO:0000256" key="1">
    <source>
        <dbReference type="ARBA" id="ARBA00004141"/>
    </source>
</evidence>
<name>A0A1H6ELB0_9PSEU</name>
<evidence type="ECO:0000256" key="4">
    <source>
        <dbReference type="ARBA" id="ARBA00023136"/>
    </source>
</evidence>
<feature type="transmembrane region" description="Helical" evidence="5">
    <location>
        <begin position="483"/>
        <end position="510"/>
    </location>
</feature>
<feature type="transmembrane region" description="Helical" evidence="5">
    <location>
        <begin position="21"/>
        <end position="39"/>
    </location>
</feature>
<evidence type="ECO:0000313" key="8">
    <source>
        <dbReference type="EMBL" id="SFE93552.1"/>
    </source>
</evidence>
<evidence type="ECO:0000259" key="6">
    <source>
        <dbReference type="Pfam" id="PF12698"/>
    </source>
</evidence>
<dbReference type="GO" id="GO:0016020">
    <property type="term" value="C:membrane"/>
    <property type="evidence" value="ECO:0007669"/>
    <property type="project" value="UniProtKB-SubCell"/>
</dbReference>
<dbReference type="GO" id="GO:0140359">
    <property type="term" value="F:ABC-type transporter activity"/>
    <property type="evidence" value="ECO:0007669"/>
    <property type="project" value="InterPro"/>
</dbReference>
<evidence type="ECO:0000256" key="3">
    <source>
        <dbReference type="ARBA" id="ARBA00022989"/>
    </source>
</evidence>
<reference evidence="7" key="2">
    <citation type="submission" date="2016-10" db="EMBL/GenBank/DDBJ databases">
        <authorList>
            <person name="de Groot N.N."/>
        </authorList>
    </citation>
    <scope>NUCLEOTIDE SEQUENCE [LARGE SCALE GENOMIC DNA]</scope>
    <source>
        <strain evidence="7">ATCC 20501</strain>
    </source>
</reference>
<dbReference type="InterPro" id="IPR051328">
    <property type="entry name" value="T7SS_ABC-Transporter"/>
</dbReference>
<evidence type="ECO:0000313" key="9">
    <source>
        <dbReference type="Proteomes" id="UP000199690"/>
    </source>
</evidence>
<dbReference type="NCBIfam" id="TIGR03062">
    <property type="entry name" value="pip_yhgE_Cterm"/>
    <property type="match status" value="1"/>
</dbReference>
<sequence length="646" mass="68743">MKAFTLAWLELRRFRGPLRRLVPLVLVLVPLLYGSLYLWSNWDPYGKLGQVPVAVVNSDLPVDSRGEHINAGEQFVQQIKATDTFDWHFVDAADARRGLAEGTYYFTIEVPSDFSARLATAADRNPERAALHIVKNDANGFIVGIMADTVKTELQNQINAAAHATYARALYGELDQARQKLQLASEASKQLVEGTELSKQGTAALTTGLNGVRDGTGEITRGVQSIADASAQLDQQLRAITDFTAERLPGAVNALVNASNVAVNSLSAIKTTTGFLNQRAAEGRAAVEELGEKHPDIAQDSVYQRALDISRKLADSSATADGDAQKALATAQDANRQALALQNNLGPLQNQVRAITAPADTLRAGTAELAGGGLGITNGLNTLAASSGVLHTGAGQLNDGARSLQGLVDDTLGKIPPTNPTEVAQAADVLGSPTEIHVENINPAHVYGRGLAPFFFAIALWVFGLFAYLLLKPVNQRAMADRVNAWTIALAGFLPAAALGVLGGLVLYAVVDFGLGLDPVHLWWTLGLVSLAALAFVAIDHFLRTALGAVGDLLSLVLLIIQLTASGGLYPMETAPAPFQAVHPFLPMSYLVDGLRVTISGGEVQHLLEDAVVLGGFLVVFLLLTTLVVQKQRTWSVARLHPQIEL</sequence>
<dbReference type="PANTHER" id="PTHR43077">
    <property type="entry name" value="TRANSPORT PERMEASE YVFS-RELATED"/>
    <property type="match status" value="1"/>
</dbReference>
<keyword evidence="2 5" id="KW-0812">Transmembrane</keyword>
<evidence type="ECO:0000313" key="7">
    <source>
        <dbReference type="EMBL" id="SEG97609.1"/>
    </source>
</evidence>
<gene>
    <name evidence="7" type="ORF">SAMN02982929_06819</name>
    <name evidence="8" type="ORF">SAMN05216506_11644</name>
</gene>
<dbReference type="EMBL" id="FNVB01000015">
    <property type="protein sequence ID" value="SEG97609.1"/>
    <property type="molecule type" value="Genomic_DNA"/>
</dbReference>
<reference evidence="9 10" key="1">
    <citation type="submission" date="2016-10" db="EMBL/GenBank/DDBJ databases">
        <authorList>
            <person name="Varghese N."/>
            <person name="Submissions S."/>
        </authorList>
    </citation>
    <scope>NUCLEOTIDE SEQUENCE [LARGE SCALE GENOMIC DNA]</scope>
    <source>
        <strain evidence="10">ATCC 20501</strain>
        <strain evidence="8 9">CGMCC 4.3529</strain>
    </source>
</reference>
<dbReference type="InterPro" id="IPR017500">
    <property type="entry name" value="Phage_infect_YhgE_N"/>
</dbReference>
<accession>A0A1I2EKK7</accession>
<comment type="subcellular location">
    <subcellularLocation>
        <location evidence="1">Membrane</location>
        <topology evidence="1">Multi-pass membrane protein</topology>
    </subcellularLocation>
</comment>
<keyword evidence="4 5" id="KW-0472">Membrane</keyword>
<dbReference type="Proteomes" id="UP000236729">
    <property type="component" value="Unassembled WGS sequence"/>
</dbReference>
<feature type="transmembrane region" description="Helical" evidence="5">
    <location>
        <begin position="451"/>
        <end position="471"/>
    </location>
</feature>
<dbReference type="AlphaFoldDB" id="A0A1H6ELB0"/>
<dbReference type="InterPro" id="IPR017501">
    <property type="entry name" value="Phage_infect_YhgE_C"/>
</dbReference>
<dbReference type="RefSeq" id="WP_093357732.1">
    <property type="nucleotide sequence ID" value="NZ_FNVB01000015.1"/>
</dbReference>
<organism evidence="7 10">
    <name type="scientific">Saccharopolyspora kobensis</name>
    <dbReference type="NCBI Taxonomy" id="146035"/>
    <lineage>
        <taxon>Bacteria</taxon>
        <taxon>Bacillati</taxon>
        <taxon>Actinomycetota</taxon>
        <taxon>Actinomycetes</taxon>
        <taxon>Pseudonocardiales</taxon>
        <taxon>Pseudonocardiaceae</taxon>
        <taxon>Saccharopolyspora</taxon>
    </lineage>
</organism>
<keyword evidence="9" id="KW-1185">Reference proteome</keyword>
<dbReference type="NCBIfam" id="TIGR03057">
    <property type="entry name" value="xxxLxxG_by_4"/>
    <property type="match status" value="1"/>
</dbReference>
<dbReference type="NCBIfam" id="TIGR03061">
    <property type="entry name" value="pip_yhgE_Nterm"/>
    <property type="match status" value="1"/>
</dbReference>
<dbReference type="Gene3D" id="3.40.1710.10">
    <property type="entry name" value="abc type-2 transporter like domain"/>
    <property type="match status" value="1"/>
</dbReference>
<feature type="transmembrane region" description="Helical" evidence="5">
    <location>
        <begin position="522"/>
        <end position="539"/>
    </location>
</feature>
<protein>
    <submittedName>
        <fullName evidence="7 8">Membrane protein</fullName>
    </submittedName>
</protein>
<accession>A0A1H6ELB0</accession>
<keyword evidence="3 5" id="KW-1133">Transmembrane helix</keyword>
<dbReference type="Proteomes" id="UP000199690">
    <property type="component" value="Unassembled WGS sequence"/>
</dbReference>
<dbReference type="InterPro" id="IPR013525">
    <property type="entry name" value="ABC2_TM"/>
</dbReference>